<dbReference type="GO" id="GO:0016020">
    <property type="term" value="C:membrane"/>
    <property type="evidence" value="ECO:0007669"/>
    <property type="project" value="UniProtKB-SubCell"/>
</dbReference>
<name>A0A2A7RZJ3_BURGA</name>
<comment type="subcellular location">
    <subcellularLocation>
        <location evidence="1">Membrane</location>
        <topology evidence="1">Multi-pass membrane protein</topology>
    </subcellularLocation>
</comment>
<organism evidence="9 10">
    <name type="scientific">Burkholderia gladioli</name>
    <name type="common">Pseudomonas marginata</name>
    <name type="synonym">Phytomonas marginata</name>
    <dbReference type="NCBI Taxonomy" id="28095"/>
    <lineage>
        <taxon>Bacteria</taxon>
        <taxon>Pseudomonadati</taxon>
        <taxon>Pseudomonadota</taxon>
        <taxon>Betaproteobacteria</taxon>
        <taxon>Burkholderiales</taxon>
        <taxon>Burkholderiaceae</taxon>
        <taxon>Burkholderia</taxon>
    </lineage>
</organism>
<protein>
    <submittedName>
        <fullName evidence="9">Rhomboid family intramembrane serine protease</fullName>
    </submittedName>
</protein>
<evidence type="ECO:0000259" key="8">
    <source>
        <dbReference type="Pfam" id="PF01694"/>
    </source>
</evidence>
<evidence type="ECO:0000256" key="3">
    <source>
        <dbReference type="ARBA" id="ARBA00022692"/>
    </source>
</evidence>
<dbReference type="EMBL" id="PDDY01000004">
    <property type="protein sequence ID" value="PEH36672.1"/>
    <property type="molecule type" value="Genomic_DNA"/>
</dbReference>
<evidence type="ECO:0000256" key="7">
    <source>
        <dbReference type="SAM" id="Phobius"/>
    </source>
</evidence>
<dbReference type="InterPro" id="IPR035952">
    <property type="entry name" value="Rhomboid-like_sf"/>
</dbReference>
<dbReference type="Pfam" id="PF01694">
    <property type="entry name" value="Rhomboid"/>
    <property type="match status" value="1"/>
</dbReference>
<feature type="transmembrane region" description="Helical" evidence="7">
    <location>
        <begin position="338"/>
        <end position="355"/>
    </location>
</feature>
<dbReference type="AlphaFoldDB" id="A0A2A7RZJ3"/>
<keyword evidence="3 7" id="KW-0812">Transmembrane</keyword>
<feature type="transmembrane region" description="Helical" evidence="7">
    <location>
        <begin position="367"/>
        <end position="389"/>
    </location>
</feature>
<feature type="transmembrane region" description="Helical" evidence="7">
    <location>
        <begin position="169"/>
        <end position="189"/>
    </location>
</feature>
<evidence type="ECO:0000313" key="10">
    <source>
        <dbReference type="Proteomes" id="UP000220629"/>
    </source>
</evidence>
<dbReference type="Proteomes" id="UP000220629">
    <property type="component" value="Unassembled WGS sequence"/>
</dbReference>
<dbReference type="PANTHER" id="PTHR43731:SF14">
    <property type="entry name" value="PRESENILIN-ASSOCIATED RHOMBOID-LIKE PROTEIN, MITOCHONDRIAL"/>
    <property type="match status" value="1"/>
</dbReference>
<dbReference type="GO" id="GO:0006508">
    <property type="term" value="P:proteolysis"/>
    <property type="evidence" value="ECO:0007669"/>
    <property type="project" value="UniProtKB-KW"/>
</dbReference>
<dbReference type="InterPro" id="IPR022764">
    <property type="entry name" value="Peptidase_S54_rhomboid_dom"/>
</dbReference>
<comment type="caution">
    <text evidence="9">The sequence shown here is derived from an EMBL/GenBank/DDBJ whole genome shotgun (WGS) entry which is preliminary data.</text>
</comment>
<dbReference type="SUPFAM" id="SSF144091">
    <property type="entry name" value="Rhomboid-like"/>
    <property type="match status" value="1"/>
</dbReference>
<evidence type="ECO:0000313" key="9">
    <source>
        <dbReference type="EMBL" id="PEH36672.1"/>
    </source>
</evidence>
<dbReference type="Gene3D" id="1.20.1540.10">
    <property type="entry name" value="Rhomboid-like"/>
    <property type="match status" value="1"/>
</dbReference>
<dbReference type="InterPro" id="IPR050925">
    <property type="entry name" value="Rhomboid_protease_S54"/>
</dbReference>
<feature type="transmembrane region" description="Helical" evidence="7">
    <location>
        <begin position="257"/>
        <end position="275"/>
    </location>
</feature>
<keyword evidence="4" id="KW-0378">Hydrolase</keyword>
<reference evidence="10" key="1">
    <citation type="submission" date="2017-09" db="EMBL/GenBank/DDBJ databases">
        <title>FDA dAtabase for Regulatory Grade micrObial Sequences (FDA-ARGOS): Supporting development and validation of Infectious Disease Dx tests.</title>
        <authorList>
            <person name="Minogue T."/>
            <person name="Wolcott M."/>
            <person name="Wasieloski L."/>
            <person name="Aguilar W."/>
            <person name="Moore D."/>
            <person name="Tallon L."/>
            <person name="Sadzewicz L."/>
            <person name="Ott S."/>
            <person name="Zhao X."/>
            <person name="Nagaraj S."/>
            <person name="Vavikolanu K."/>
            <person name="Aluvathingal J."/>
            <person name="Nadendla S."/>
            <person name="Sichtig H."/>
        </authorList>
    </citation>
    <scope>NUCLEOTIDE SEQUENCE [LARGE SCALE GENOMIC DNA]</scope>
    <source>
        <strain evidence="10">FDAARGOS_390</strain>
    </source>
</reference>
<dbReference type="RefSeq" id="WP_096750050.1">
    <property type="nucleotide sequence ID" value="NZ_CADEPO010000001.1"/>
</dbReference>
<keyword evidence="6 7" id="KW-0472">Membrane</keyword>
<evidence type="ECO:0000256" key="1">
    <source>
        <dbReference type="ARBA" id="ARBA00004141"/>
    </source>
</evidence>
<sequence length="553" mass="58237">MNDIASAPGGPPLAPAVTAALGAAAAPASLPAAAPGDVDSFRIRFSVQTRAADPRRHARHGGFPGSGTLSFGAATGTLSLDGSTGGWIGAQPFHLAIPRAQIFDASSAGKRIFFDLHTPDGVLGIALQAADAAAAASIAERLPMQVTSTFAAELDAHARFSDLVQSRPVAWATWGLVAANLLLFAAMVLNGVSPLQPDIPAMIRWGANYGPDTLDGDWWRLLTSSFEHFGALHLAVNLLVLARFGPLAERLYGSFRFLSLYLFAGVIASMTSVLWDPMQCAAGASGAILGVFGALLACLLRRRRELPALVHDHQRSLALGFVAYCLYNGFLHPAIDNAAHLGGLAAGFAVGLALAPPLDPAAREATAGANVTTAAGIGALLVIALAYPLTHPGHGRQQELRFAREYMAMTGASAEIGNALATLQREPLGTEAERLAVSNQVMTDIVPRWSNLYAVLSSLPLPDGSPYRALRDTSLGMLDNARRMATSYALVLVRPREEGEAMLESYRALLLDQHARAKDLRQEELALRNTSRFTHRHGPALAPVPGSAAAARS</sequence>
<gene>
    <name evidence="9" type="ORF">CRM94_18835</name>
</gene>
<evidence type="ECO:0000256" key="2">
    <source>
        <dbReference type="ARBA" id="ARBA00009045"/>
    </source>
</evidence>
<comment type="similarity">
    <text evidence="2">Belongs to the peptidase S54 family.</text>
</comment>
<feature type="transmembrane region" description="Helical" evidence="7">
    <location>
        <begin position="316"/>
        <end position="332"/>
    </location>
</feature>
<dbReference type="GO" id="GO:0004252">
    <property type="term" value="F:serine-type endopeptidase activity"/>
    <property type="evidence" value="ECO:0007669"/>
    <property type="project" value="InterPro"/>
</dbReference>
<evidence type="ECO:0000256" key="5">
    <source>
        <dbReference type="ARBA" id="ARBA00022989"/>
    </source>
</evidence>
<keyword evidence="5 7" id="KW-1133">Transmembrane helix</keyword>
<proteinExistence type="inferred from homology"/>
<evidence type="ECO:0000256" key="6">
    <source>
        <dbReference type="ARBA" id="ARBA00023136"/>
    </source>
</evidence>
<accession>A0A2A7RZJ3</accession>
<feature type="domain" description="Peptidase S54 rhomboid" evidence="8">
    <location>
        <begin position="216"/>
        <end position="355"/>
    </location>
</feature>
<evidence type="ECO:0000256" key="4">
    <source>
        <dbReference type="ARBA" id="ARBA00022801"/>
    </source>
</evidence>
<dbReference type="PANTHER" id="PTHR43731">
    <property type="entry name" value="RHOMBOID PROTEASE"/>
    <property type="match status" value="1"/>
</dbReference>
<feature type="transmembrane region" description="Helical" evidence="7">
    <location>
        <begin position="281"/>
        <end position="300"/>
    </location>
</feature>
<keyword evidence="9" id="KW-0645">Protease</keyword>